<dbReference type="STRING" id="683125.SAMN05660206_111122"/>
<dbReference type="EMBL" id="FOZZ01000011">
    <property type="protein sequence ID" value="SFT09518.1"/>
    <property type="molecule type" value="Genomic_DNA"/>
</dbReference>
<name>A0A1I6V6X6_9SPHI</name>
<protein>
    <submittedName>
        <fullName evidence="1">Uncharacterized protein</fullName>
    </submittedName>
</protein>
<keyword evidence="2" id="KW-1185">Reference proteome</keyword>
<dbReference type="AlphaFoldDB" id="A0A1I6V6X6"/>
<dbReference type="OrthoDB" id="9182160at2"/>
<dbReference type="Proteomes" id="UP000198785">
    <property type="component" value="Unassembled WGS sequence"/>
</dbReference>
<gene>
    <name evidence="1" type="ORF">SAMN05660206_111122</name>
</gene>
<evidence type="ECO:0000313" key="2">
    <source>
        <dbReference type="Proteomes" id="UP000198785"/>
    </source>
</evidence>
<reference evidence="1 2" key="1">
    <citation type="submission" date="2016-10" db="EMBL/GenBank/DDBJ databases">
        <authorList>
            <person name="de Groot N.N."/>
        </authorList>
    </citation>
    <scope>NUCLEOTIDE SEQUENCE [LARGE SCALE GENOMIC DNA]</scope>
    <source>
        <strain evidence="1 2">DSM 22789</strain>
    </source>
</reference>
<accession>A0A1I6V6X6</accession>
<proteinExistence type="predicted"/>
<organism evidence="1 2">
    <name type="scientific">Sphingobacterium wenxiniae</name>
    <dbReference type="NCBI Taxonomy" id="683125"/>
    <lineage>
        <taxon>Bacteria</taxon>
        <taxon>Pseudomonadati</taxon>
        <taxon>Bacteroidota</taxon>
        <taxon>Sphingobacteriia</taxon>
        <taxon>Sphingobacteriales</taxon>
        <taxon>Sphingobacteriaceae</taxon>
        <taxon>Sphingobacterium</taxon>
    </lineage>
</organism>
<evidence type="ECO:0000313" key="1">
    <source>
        <dbReference type="EMBL" id="SFT09518.1"/>
    </source>
</evidence>
<sequence length="294" mass="33264">MLSLATDLQIKKTSLNDFIALAKRVLEYSPNVLSGKEEKGNYYIYSSDIGNTKKFVRPINKLLFIPSSAGIDATEIKFREVIEKIKADTAISKEEEFIIDSFLYTLIQSVGMGLDLLVESNSSKKHVGNRFEELIRSVFDEIGVFNKKGVTKIPYETAEGTKYYTCENDLILSPTQDLIANRGIDPSEVVISVKTTSKDRMGKIFMDKILLEKFVKHPVKVMGIFLNDVQRKNNNNISFTLVSGLFMVYNTFLTELEGVYYLDPPPNASVPPYNRHIKPFSKLLSEDLHQLLSP</sequence>
<dbReference type="RefSeq" id="WP_093366986.1">
    <property type="nucleotide sequence ID" value="NZ_FOZZ01000011.1"/>
</dbReference>